<dbReference type="AlphaFoldDB" id="A0A1I4Q6X1"/>
<evidence type="ECO:0000313" key="2">
    <source>
        <dbReference type="Proteomes" id="UP000199520"/>
    </source>
</evidence>
<accession>A0A1I4Q6X1</accession>
<dbReference type="EMBL" id="FOTS01000086">
    <property type="protein sequence ID" value="SFM35848.1"/>
    <property type="molecule type" value="Genomic_DNA"/>
</dbReference>
<keyword evidence="2" id="KW-1185">Reference proteome</keyword>
<sequence>MAKFLYRDPNFEPDKDGNRVIINKYCVGPIEVIIYGITKENEYYLDWTFPEFYPGDAELERDYRIISRDEMLNALDIEIETCKKDGNIEMKDKYIQAKKIIKF</sequence>
<evidence type="ECO:0000313" key="1">
    <source>
        <dbReference type="EMBL" id="SFM35848.1"/>
    </source>
</evidence>
<reference evidence="2" key="1">
    <citation type="submission" date="2016-10" db="EMBL/GenBank/DDBJ databases">
        <authorList>
            <person name="Varghese N."/>
            <person name="Submissions S."/>
        </authorList>
    </citation>
    <scope>NUCLEOTIDE SEQUENCE [LARGE SCALE GENOMIC DNA]</scope>
    <source>
        <strain evidence="2">DSM 13327</strain>
    </source>
</reference>
<dbReference type="RefSeq" id="WP_090944414.1">
    <property type="nucleotide sequence ID" value="NZ_FOTS01000086.1"/>
</dbReference>
<protein>
    <submittedName>
        <fullName evidence="1">Uncharacterized protein</fullName>
    </submittedName>
</protein>
<name>A0A1I4Q6X1_9FIRM</name>
<organism evidence="1 2">
    <name type="scientific">Pelosinus propionicus DSM 13327</name>
    <dbReference type="NCBI Taxonomy" id="1123291"/>
    <lineage>
        <taxon>Bacteria</taxon>
        <taxon>Bacillati</taxon>
        <taxon>Bacillota</taxon>
        <taxon>Negativicutes</taxon>
        <taxon>Selenomonadales</taxon>
        <taxon>Sporomusaceae</taxon>
        <taxon>Pelosinus</taxon>
    </lineage>
</organism>
<proteinExistence type="predicted"/>
<dbReference type="Proteomes" id="UP000199520">
    <property type="component" value="Unassembled WGS sequence"/>
</dbReference>
<dbReference type="OrthoDB" id="1918135at2"/>
<gene>
    <name evidence="1" type="ORF">SAMN04490355_10868</name>
</gene>